<evidence type="ECO:0000256" key="1">
    <source>
        <dbReference type="ARBA" id="ARBA00004123"/>
    </source>
</evidence>
<dbReference type="InterPro" id="IPR009072">
    <property type="entry name" value="Histone-fold"/>
</dbReference>
<dbReference type="InterPro" id="IPR016024">
    <property type="entry name" value="ARM-type_fold"/>
</dbReference>
<dbReference type="EMBL" id="AP029265">
    <property type="protein sequence ID" value="BFF99272.1"/>
    <property type="molecule type" value="Genomic_DNA"/>
</dbReference>
<evidence type="ECO:0000256" key="4">
    <source>
        <dbReference type="ARBA" id="ARBA00023163"/>
    </source>
</evidence>
<dbReference type="Pfam" id="PF07571">
    <property type="entry name" value="TAF6_C"/>
    <property type="match status" value="1"/>
</dbReference>
<dbReference type="GO" id="GO:0046695">
    <property type="term" value="C:SLIK (SAGA-like) complex"/>
    <property type="evidence" value="ECO:0007669"/>
    <property type="project" value="InterPro"/>
</dbReference>
<feature type="compositionally biased region" description="Polar residues" evidence="6">
    <location>
        <begin position="118"/>
        <end position="127"/>
    </location>
</feature>
<gene>
    <name evidence="8" type="ORF">DMAD_07214</name>
</gene>
<comment type="similarity">
    <text evidence="2">Belongs to the TAF6 family.</text>
</comment>
<dbReference type="SUPFAM" id="SSF47113">
    <property type="entry name" value="Histone-fold"/>
    <property type="match status" value="1"/>
</dbReference>
<dbReference type="GO" id="GO:0016251">
    <property type="term" value="F:RNA polymerase II general transcription initiation factor activity"/>
    <property type="evidence" value="ECO:0007669"/>
    <property type="project" value="InterPro"/>
</dbReference>
<evidence type="ECO:0000313" key="9">
    <source>
        <dbReference type="Proteomes" id="UP001500889"/>
    </source>
</evidence>
<dbReference type="GO" id="GO:0046982">
    <property type="term" value="F:protein heterodimerization activity"/>
    <property type="evidence" value="ECO:0007669"/>
    <property type="project" value="InterPro"/>
</dbReference>
<dbReference type="InterPro" id="IPR011442">
    <property type="entry name" value="TAF6_C"/>
</dbReference>
<sequence length="413" mass="45582">MTDGGAAGANDIKELLLSAATMKSIYKTATGGDLSDEVAQAIAQDMSLEVFGMLEAIETYAYHNRSDQISEEDVRKALKDDADLVNDICFQLAQAYPYTGIGGQGQAPTTTAETAAASSSNYRSTGRQGEETEKLQHPNKFPLTKEQQDFYKKVTAACLAPHDDVRAKALKSMEVDPSLEAILPQLITCMISAIERGLYNNDISVCCSVILMAKALAKNKSISFDQNFHFLLPGILSCILIQHEFGKVGVEGDELHWELREVASEMMGNIVRVDRNYNLLDRIIRMLSKGLCNHEHLLTIYGAVIGFGQLGSLVVETYLLPELPKLSQLLYAGDKHPRSEEGAIKKILFRLIKICAPIVKSVTDTPDRLDNYVERFGRIGEELYGVVLGIRVTELLRSTRTSSQISIRSKEKS</sequence>
<dbReference type="CDD" id="cd08050">
    <property type="entry name" value="TAF6C"/>
    <property type="match status" value="1"/>
</dbReference>
<reference evidence="8 9" key="1">
    <citation type="submission" date="2024-02" db="EMBL/GenBank/DDBJ databases">
        <title>A chromosome-level genome assembly of Drosophila madeirensis, a fruit fly species endemic to Madeira island.</title>
        <authorList>
            <person name="Tomihara K."/>
            <person name="Llopart A."/>
            <person name="Yamamoto D."/>
        </authorList>
    </citation>
    <scope>NUCLEOTIDE SEQUENCE [LARGE SCALE GENOMIC DNA]</scope>
    <source>
        <strain evidence="8 9">RF1</strain>
    </source>
</reference>
<evidence type="ECO:0000256" key="6">
    <source>
        <dbReference type="SAM" id="MobiDB-lite"/>
    </source>
</evidence>
<evidence type="ECO:0000259" key="7">
    <source>
        <dbReference type="Pfam" id="PF07571"/>
    </source>
</evidence>
<dbReference type="InterPro" id="IPR046344">
    <property type="entry name" value="TAF6_C_sf"/>
</dbReference>
<protein>
    <submittedName>
        <fullName evidence="8">Transcription initiation factor TFIID subunit 6-like</fullName>
    </submittedName>
</protein>
<evidence type="ECO:0000256" key="2">
    <source>
        <dbReference type="ARBA" id="ARBA00007688"/>
    </source>
</evidence>
<dbReference type="GO" id="GO:0051123">
    <property type="term" value="P:RNA polymerase II preinitiation complex assembly"/>
    <property type="evidence" value="ECO:0007669"/>
    <property type="project" value="TreeGrafter"/>
</dbReference>
<keyword evidence="5" id="KW-0539">Nucleus</keyword>
<dbReference type="GO" id="GO:0000124">
    <property type="term" value="C:SAGA complex"/>
    <property type="evidence" value="ECO:0007669"/>
    <property type="project" value="InterPro"/>
</dbReference>
<feature type="domain" description="TAF6 C-terminal HEAT repeat" evidence="7">
    <location>
        <begin position="140"/>
        <end position="323"/>
    </location>
</feature>
<dbReference type="InterPro" id="IPR037796">
    <property type="entry name" value="TAF6"/>
</dbReference>
<dbReference type="GO" id="GO:0003713">
    <property type="term" value="F:transcription coactivator activity"/>
    <property type="evidence" value="ECO:0007669"/>
    <property type="project" value="TreeGrafter"/>
</dbReference>
<evidence type="ECO:0000256" key="3">
    <source>
        <dbReference type="ARBA" id="ARBA00023015"/>
    </source>
</evidence>
<keyword evidence="9" id="KW-1185">Reference proteome</keyword>
<dbReference type="GO" id="GO:0005669">
    <property type="term" value="C:transcription factor TFIID complex"/>
    <property type="evidence" value="ECO:0007669"/>
    <property type="project" value="InterPro"/>
</dbReference>
<dbReference type="Gene3D" id="1.25.40.770">
    <property type="entry name" value="TAF6, C-terminal HEAT repeat domain"/>
    <property type="match status" value="1"/>
</dbReference>
<feature type="compositionally biased region" description="Low complexity" evidence="6">
    <location>
        <begin position="106"/>
        <end position="117"/>
    </location>
</feature>
<feature type="region of interest" description="Disordered" evidence="6">
    <location>
        <begin position="104"/>
        <end position="135"/>
    </location>
</feature>
<keyword evidence="3" id="KW-0805">Transcription regulation</keyword>
<evidence type="ECO:0000313" key="8">
    <source>
        <dbReference type="EMBL" id="BFF99272.1"/>
    </source>
</evidence>
<evidence type="ECO:0000256" key="5">
    <source>
        <dbReference type="ARBA" id="ARBA00023242"/>
    </source>
</evidence>
<dbReference type="AlphaFoldDB" id="A0AAU9FTC8"/>
<dbReference type="SUPFAM" id="SSF48371">
    <property type="entry name" value="ARM repeat"/>
    <property type="match status" value="1"/>
</dbReference>
<keyword evidence="4" id="KW-0804">Transcription</keyword>
<comment type="subcellular location">
    <subcellularLocation>
        <location evidence="1">Nucleus</location>
    </subcellularLocation>
</comment>
<proteinExistence type="inferred from homology"/>
<dbReference type="Gene3D" id="1.10.20.10">
    <property type="entry name" value="Histone, subunit A"/>
    <property type="match status" value="1"/>
</dbReference>
<name>A0AAU9FTC8_DROMD</name>
<accession>A0AAU9FTC8</accession>
<organism evidence="8 9">
    <name type="scientific">Drosophila madeirensis</name>
    <name type="common">Fruit fly</name>
    <dbReference type="NCBI Taxonomy" id="30013"/>
    <lineage>
        <taxon>Eukaryota</taxon>
        <taxon>Metazoa</taxon>
        <taxon>Ecdysozoa</taxon>
        <taxon>Arthropoda</taxon>
        <taxon>Hexapoda</taxon>
        <taxon>Insecta</taxon>
        <taxon>Pterygota</taxon>
        <taxon>Neoptera</taxon>
        <taxon>Endopterygota</taxon>
        <taxon>Diptera</taxon>
        <taxon>Brachycera</taxon>
        <taxon>Muscomorpha</taxon>
        <taxon>Ephydroidea</taxon>
        <taxon>Drosophilidae</taxon>
        <taxon>Drosophila</taxon>
        <taxon>Sophophora</taxon>
    </lineage>
</organism>
<dbReference type="PANTHER" id="PTHR10221:SF9">
    <property type="entry name" value="TRANSCRIPTION INITIATION FACTOR TFIID SUBUNIT 6"/>
    <property type="match status" value="1"/>
</dbReference>
<dbReference type="Proteomes" id="UP001500889">
    <property type="component" value="Chromosome J"/>
</dbReference>
<dbReference type="PANTHER" id="PTHR10221">
    <property type="entry name" value="TRANSCRIPTION INITIATION FACTOR TFIID SUBUNIT 6"/>
    <property type="match status" value="1"/>
</dbReference>